<evidence type="ECO:0000313" key="1">
    <source>
        <dbReference type="EMBL" id="CAG8723675.1"/>
    </source>
</evidence>
<organism evidence="1 2">
    <name type="scientific">Gigaspora margarita</name>
    <dbReference type="NCBI Taxonomy" id="4874"/>
    <lineage>
        <taxon>Eukaryota</taxon>
        <taxon>Fungi</taxon>
        <taxon>Fungi incertae sedis</taxon>
        <taxon>Mucoromycota</taxon>
        <taxon>Glomeromycotina</taxon>
        <taxon>Glomeromycetes</taxon>
        <taxon>Diversisporales</taxon>
        <taxon>Gigasporaceae</taxon>
        <taxon>Gigaspora</taxon>
    </lineage>
</organism>
<accession>A0ABN7V413</accession>
<comment type="caution">
    <text evidence="1">The sequence shown here is derived from an EMBL/GenBank/DDBJ whole genome shotgun (WGS) entry which is preliminary data.</text>
</comment>
<dbReference type="InterPro" id="IPR023214">
    <property type="entry name" value="HAD_sf"/>
</dbReference>
<proteinExistence type="predicted"/>
<sequence length="82" mass="9226">MGLINDCKRELHSNEDYENNEQEQTEFIECVTKAANGDSKYRTKRKYVIALEKLKISTDKCLAIEDSRQGVDTALGAGLDIS</sequence>
<name>A0ABN7V413_GIGMA</name>
<dbReference type="Gene3D" id="3.40.50.1000">
    <property type="entry name" value="HAD superfamily/HAD-like"/>
    <property type="match status" value="1"/>
</dbReference>
<gene>
    <name evidence="1" type="ORF">GMARGA_LOCUS13738</name>
</gene>
<reference evidence="1 2" key="1">
    <citation type="submission" date="2021-06" db="EMBL/GenBank/DDBJ databases">
        <authorList>
            <person name="Kallberg Y."/>
            <person name="Tangrot J."/>
            <person name="Rosling A."/>
        </authorList>
    </citation>
    <scope>NUCLEOTIDE SEQUENCE [LARGE SCALE GENOMIC DNA]</scope>
    <source>
        <strain evidence="1 2">120-4 pot B 10/14</strain>
    </source>
</reference>
<evidence type="ECO:0000313" key="2">
    <source>
        <dbReference type="Proteomes" id="UP000789901"/>
    </source>
</evidence>
<protein>
    <submittedName>
        <fullName evidence="1">3240_t:CDS:1</fullName>
    </submittedName>
</protein>
<dbReference type="Proteomes" id="UP000789901">
    <property type="component" value="Unassembled WGS sequence"/>
</dbReference>
<keyword evidence="2" id="KW-1185">Reference proteome</keyword>
<dbReference type="SUPFAM" id="SSF56784">
    <property type="entry name" value="HAD-like"/>
    <property type="match status" value="1"/>
</dbReference>
<dbReference type="InterPro" id="IPR036412">
    <property type="entry name" value="HAD-like_sf"/>
</dbReference>
<dbReference type="EMBL" id="CAJVQB010008833">
    <property type="protein sequence ID" value="CAG8723675.1"/>
    <property type="molecule type" value="Genomic_DNA"/>
</dbReference>